<keyword evidence="4 6" id="KW-1133">Transmembrane helix</keyword>
<feature type="transmembrane region" description="Helical" evidence="6">
    <location>
        <begin position="244"/>
        <end position="265"/>
    </location>
</feature>
<dbReference type="EnsemblMetazoa" id="XM_014388370.1">
    <property type="protein sequence ID" value="XP_014243856.1"/>
    <property type="gene ID" value="LOC106663497"/>
</dbReference>
<dbReference type="GO" id="GO:0005886">
    <property type="term" value="C:plasma membrane"/>
    <property type="evidence" value="ECO:0007669"/>
    <property type="project" value="UniProtKB-SubCell"/>
</dbReference>
<evidence type="ECO:0000313" key="8">
    <source>
        <dbReference type="EnsemblMetazoa" id="XP_014243856.1"/>
    </source>
</evidence>
<feature type="transmembrane region" description="Helical" evidence="6">
    <location>
        <begin position="389"/>
        <end position="409"/>
    </location>
</feature>
<keyword evidence="5 6" id="KW-0472">Membrane</keyword>
<feature type="transmembrane region" description="Helical" evidence="6">
    <location>
        <begin position="491"/>
        <end position="512"/>
    </location>
</feature>
<feature type="transmembrane region" description="Helical" evidence="6">
    <location>
        <begin position="176"/>
        <end position="194"/>
    </location>
</feature>
<keyword evidence="3 6" id="KW-0812">Transmembrane</keyword>
<evidence type="ECO:0000256" key="1">
    <source>
        <dbReference type="ARBA" id="ARBA00004141"/>
    </source>
</evidence>
<dbReference type="RefSeq" id="XP_014243856.1">
    <property type="nucleotide sequence ID" value="XM_014388370.1"/>
</dbReference>
<dbReference type="GeneID" id="106663497"/>
<comment type="subcellular location">
    <subcellularLocation>
        <location evidence="6">Cell membrane</location>
        <topology evidence="6">Multi-pass membrane protein</topology>
    </subcellularLocation>
    <subcellularLocation>
        <location evidence="1">Membrane</location>
        <topology evidence="1">Multi-pass membrane protein</topology>
    </subcellularLocation>
</comment>
<feature type="transmembrane region" description="Helical" evidence="6">
    <location>
        <begin position="341"/>
        <end position="369"/>
    </location>
</feature>
<dbReference type="Pfam" id="PF04515">
    <property type="entry name" value="Choline_transpo"/>
    <property type="match status" value="1"/>
</dbReference>
<evidence type="ECO:0000256" key="3">
    <source>
        <dbReference type="ARBA" id="ARBA00022692"/>
    </source>
</evidence>
<name>A0A8I6RH79_CIMLE</name>
<accession>A0A8I6RH79</accession>
<dbReference type="KEGG" id="clec:106663497"/>
<feature type="region of interest" description="Disordered" evidence="7">
    <location>
        <begin position="1"/>
        <end position="27"/>
    </location>
</feature>
<feature type="transmembrane region" description="Helical" evidence="6">
    <location>
        <begin position="200"/>
        <end position="224"/>
    </location>
</feature>
<feature type="transmembrane region" description="Helical" evidence="6">
    <location>
        <begin position="39"/>
        <end position="61"/>
    </location>
</feature>
<dbReference type="PANTHER" id="PTHR12385:SF96">
    <property type="entry name" value="CHOLINE TRANSPORTER-LIKE PROTEIN"/>
    <property type="match status" value="1"/>
</dbReference>
<comment type="similarity">
    <text evidence="2 6">Belongs to the CTL (choline transporter-like) family.</text>
</comment>
<evidence type="ECO:0000256" key="4">
    <source>
        <dbReference type="ARBA" id="ARBA00022989"/>
    </source>
</evidence>
<feature type="transmembrane region" description="Helical" evidence="6">
    <location>
        <begin position="518"/>
        <end position="542"/>
    </location>
</feature>
<evidence type="ECO:0000256" key="5">
    <source>
        <dbReference type="ARBA" id="ARBA00023136"/>
    </source>
</evidence>
<evidence type="ECO:0000313" key="9">
    <source>
        <dbReference type="Proteomes" id="UP000494040"/>
    </source>
</evidence>
<comment type="function">
    <text evidence="6">Choline transporter.</text>
</comment>
<dbReference type="AlphaFoldDB" id="A0A8I6RH79"/>
<dbReference type="PANTHER" id="PTHR12385">
    <property type="entry name" value="CHOLINE TRANSPORTER-LIKE (SLC FAMILY 44)"/>
    <property type="match status" value="1"/>
</dbReference>
<dbReference type="OrthoDB" id="420519at2759"/>
<organism evidence="8 9">
    <name type="scientific">Cimex lectularius</name>
    <name type="common">Bed bug</name>
    <name type="synonym">Acanthia lectularia</name>
    <dbReference type="NCBI Taxonomy" id="79782"/>
    <lineage>
        <taxon>Eukaryota</taxon>
        <taxon>Metazoa</taxon>
        <taxon>Ecdysozoa</taxon>
        <taxon>Arthropoda</taxon>
        <taxon>Hexapoda</taxon>
        <taxon>Insecta</taxon>
        <taxon>Pterygota</taxon>
        <taxon>Neoptera</taxon>
        <taxon>Paraneoptera</taxon>
        <taxon>Hemiptera</taxon>
        <taxon>Heteroptera</taxon>
        <taxon>Panheteroptera</taxon>
        <taxon>Cimicomorpha</taxon>
        <taxon>Cimicidae</taxon>
        <taxon>Cimex</taxon>
    </lineage>
</organism>
<feature type="compositionally biased region" description="Basic and acidic residues" evidence="7">
    <location>
        <begin position="1"/>
        <end position="26"/>
    </location>
</feature>
<protein>
    <recommendedName>
        <fullName evidence="6">Choline transporter-like protein</fullName>
    </recommendedName>
</protein>
<evidence type="ECO:0000256" key="6">
    <source>
        <dbReference type="RuleBase" id="RU368066"/>
    </source>
</evidence>
<feature type="transmembrane region" description="Helical" evidence="6">
    <location>
        <begin position="294"/>
        <end position="320"/>
    </location>
</feature>
<evidence type="ECO:0000256" key="2">
    <source>
        <dbReference type="ARBA" id="ARBA00007168"/>
    </source>
</evidence>
<keyword evidence="9" id="KW-1185">Reference proteome</keyword>
<dbReference type="GO" id="GO:0022857">
    <property type="term" value="F:transmembrane transporter activity"/>
    <property type="evidence" value="ECO:0007669"/>
    <property type="project" value="UniProtKB-UniRule"/>
</dbReference>
<dbReference type="InterPro" id="IPR007603">
    <property type="entry name" value="Choline_transptr-like"/>
</dbReference>
<dbReference type="OMA" id="FWFVACT"/>
<sequence>MGCCGDQEKVEPNEGSDETRNNDKGVFKGPVSERSVTDVVGILMFIIFLTVLFGLLGHCIVNGDIYRVIYGYDNCGNICGMENLPEEKPEFQCKGGDFTKKKFLLIKEAGKALFSPKNVNKECVEDCKAYPEYMTFLNRCIPKKTAEIINNFVSKTGITDFFHEVSEDLHHSWVEIFYLSLISLILSVIVVFTLRFFAGFMIWAILIGSVVIGILGTIYSWIVWKQKKHDQSESDIDSRVSTTYLTIAIIVTIVTIVFFLIIVALRKRIKLVVELFLEAGKALNKMPLLLFEPILTFLALAGVVALWLYFSIWIESAGYLKNASPNYYYKKDFAMKFSRWYNLLAMFWMTQICIGCQHMIIAGAVATWFFTRNKEEMRSPISTSAKNLLRYHLGSVLLGSFFIALCQLLRSLFKYIESTLAEPKNDITKFCSKCCHFCLYCFEKILVYVTRNAYIEIAIYGHSFCRASHQSVQVLVSNVLRVAAINTIGDFVLLLAKAIVVIATVLMGTVLLDSKDGVYHLWVPLTLAGLFAYLIAHAFIAVYEMVIDTIFICFCEDCEINDGISKPYFMSKGLMEFVQNSKKVLKVGDLASPAKVAATELEESPSK</sequence>
<proteinExistence type="inferred from homology"/>
<evidence type="ECO:0000256" key="7">
    <source>
        <dbReference type="SAM" id="MobiDB-lite"/>
    </source>
</evidence>
<dbReference type="Proteomes" id="UP000494040">
    <property type="component" value="Unassembled WGS sequence"/>
</dbReference>
<reference evidence="8" key="1">
    <citation type="submission" date="2022-01" db="UniProtKB">
        <authorList>
            <consortium name="EnsemblMetazoa"/>
        </authorList>
    </citation>
    <scope>IDENTIFICATION</scope>
</reference>